<organism evidence="2 3">
    <name type="scientific">Mycobacteroides saopaulense</name>
    <dbReference type="NCBI Taxonomy" id="1578165"/>
    <lineage>
        <taxon>Bacteria</taxon>
        <taxon>Bacillati</taxon>
        <taxon>Actinomycetota</taxon>
        <taxon>Actinomycetes</taxon>
        <taxon>Mycobacteriales</taxon>
        <taxon>Mycobacteriaceae</taxon>
        <taxon>Mycobacteroides</taxon>
    </lineage>
</organism>
<dbReference type="Proteomes" id="UP000192434">
    <property type="component" value="Unassembled WGS sequence"/>
</dbReference>
<accession>A0A1X0J904</accession>
<feature type="transmembrane region" description="Helical" evidence="1">
    <location>
        <begin position="71"/>
        <end position="91"/>
    </location>
</feature>
<evidence type="ECO:0000313" key="3">
    <source>
        <dbReference type="Proteomes" id="UP000192434"/>
    </source>
</evidence>
<evidence type="ECO:0000256" key="1">
    <source>
        <dbReference type="SAM" id="Phobius"/>
    </source>
</evidence>
<dbReference type="AlphaFoldDB" id="A0A1X0J904"/>
<feature type="transmembrane region" description="Helical" evidence="1">
    <location>
        <begin position="39"/>
        <end position="59"/>
    </location>
</feature>
<protein>
    <submittedName>
        <fullName evidence="2">Uncharacterized protein</fullName>
    </submittedName>
</protein>
<name>A0A1X0J904_9MYCO</name>
<keyword evidence="1" id="KW-0812">Transmembrane</keyword>
<dbReference type="EMBL" id="MVII01000010">
    <property type="protein sequence ID" value="ORB58654.1"/>
    <property type="molecule type" value="Genomic_DNA"/>
</dbReference>
<keyword evidence="1" id="KW-1133">Transmembrane helix</keyword>
<dbReference type="STRING" id="1578165.BKG68_01040"/>
<evidence type="ECO:0000313" key="2">
    <source>
        <dbReference type="EMBL" id="ORB58654.1"/>
    </source>
</evidence>
<reference evidence="2 3" key="1">
    <citation type="submission" date="2016-12" db="EMBL/GenBank/DDBJ databases">
        <title>The new phylogeny of genus Mycobacterium.</title>
        <authorList>
            <person name="Tortoli E."/>
            <person name="Trovato A."/>
            <person name="Cirillo D.M."/>
        </authorList>
    </citation>
    <scope>NUCLEOTIDE SEQUENCE [LARGE SCALE GENOMIC DNA]</scope>
    <source>
        <strain evidence="2 3">CCUG 66554</strain>
    </source>
</reference>
<keyword evidence="1" id="KW-0472">Membrane</keyword>
<feature type="transmembrane region" description="Helical" evidence="1">
    <location>
        <begin position="6"/>
        <end position="27"/>
    </location>
</feature>
<proteinExistence type="predicted"/>
<comment type="caution">
    <text evidence="2">The sequence shown here is derived from an EMBL/GenBank/DDBJ whole genome shotgun (WGS) entry which is preliminary data.</text>
</comment>
<gene>
    <name evidence="2" type="ORF">BST43_09635</name>
</gene>
<sequence length="95" mass="10012">MVGMTFVGIFVFWVTTFGMFLMLESAMSAGFTADTRATVLAIVMSVVGLAGGLALTIWGRDWVRGLGIGLMIGWATVAILTGLVVGCFSMLEGLE</sequence>